<dbReference type="Proteomes" id="UP000735302">
    <property type="component" value="Unassembled WGS sequence"/>
</dbReference>
<evidence type="ECO:0000256" key="1">
    <source>
        <dbReference type="ARBA" id="ARBA00004141"/>
    </source>
</evidence>
<feature type="transmembrane region" description="Helical" evidence="6">
    <location>
        <begin position="166"/>
        <end position="187"/>
    </location>
</feature>
<feature type="transmembrane region" description="Helical" evidence="6">
    <location>
        <begin position="319"/>
        <end position="342"/>
    </location>
</feature>
<evidence type="ECO:0008006" key="9">
    <source>
        <dbReference type="Google" id="ProtNLM"/>
    </source>
</evidence>
<feature type="compositionally biased region" description="Low complexity" evidence="5">
    <location>
        <begin position="1"/>
        <end position="10"/>
    </location>
</feature>
<keyword evidence="8" id="KW-1185">Reference proteome</keyword>
<proteinExistence type="predicted"/>
<dbReference type="EMBL" id="BLXT01007956">
    <property type="protein sequence ID" value="GFO44441.1"/>
    <property type="molecule type" value="Genomic_DNA"/>
</dbReference>
<dbReference type="GO" id="GO:0007605">
    <property type="term" value="P:sensory perception of sound"/>
    <property type="evidence" value="ECO:0007669"/>
    <property type="project" value="TreeGrafter"/>
</dbReference>
<sequence length="410" mass="45824">MITTTMTTTKSSKELKSTTKFSMERGKKEKLLVTFIFLKQNKNNNNNDNNKHHSHRSPALPTTSTCYVCYHSAAPIPYHKGDNSGQQNQRPPLDLAAVPKTGRTGFLVHRPWAVELLDNPDGPGVARHKLPSLGDSDLKGTKKMDPKFNPETAKVYHFRYMREYRAVAVLWALLTIIWCILNVVAFVQPQWIGDTEDSPGFGHLGVYEYCYPDNARRRYVCSGDFTDFDKILNGKFKAATFFCGVSALLMLICVAALLLFFCFKKTVVFVFCGIIEVICAIFMFLACIIFPSGWDHPEVKRICGDGAGEFDLGECDIRWAYILAILGIFDAAILAVLAFFLAAKRAKIEIYSTAGTVTKSELNGFSETVSKKSMPIQPQVVAVPADGDPERYSEYSRRSDNARSRGGFQL</sequence>
<feature type="compositionally biased region" description="Basic and acidic residues" evidence="5">
    <location>
        <begin position="11"/>
        <end position="21"/>
    </location>
</feature>
<evidence type="ECO:0000313" key="8">
    <source>
        <dbReference type="Proteomes" id="UP000735302"/>
    </source>
</evidence>
<name>A0AAV4DKE5_9GAST</name>
<feature type="region of interest" description="Disordered" evidence="5">
    <location>
        <begin position="1"/>
        <end position="21"/>
    </location>
</feature>
<accession>A0AAV4DKE5</accession>
<feature type="transmembrane region" description="Helical" evidence="6">
    <location>
        <begin position="238"/>
        <end position="261"/>
    </location>
</feature>
<evidence type="ECO:0000313" key="7">
    <source>
        <dbReference type="EMBL" id="GFO44441.1"/>
    </source>
</evidence>
<dbReference type="Gene3D" id="1.20.140.150">
    <property type="match status" value="1"/>
</dbReference>
<dbReference type="PANTHER" id="PTHR12489">
    <property type="entry name" value="LIPOMA HMGIC FUSION PARTNER-LIKE PROTEIN"/>
    <property type="match status" value="1"/>
</dbReference>
<dbReference type="InterPro" id="IPR019372">
    <property type="entry name" value="LHFPL"/>
</dbReference>
<feature type="compositionally biased region" description="Basic and acidic residues" evidence="5">
    <location>
        <begin position="388"/>
        <end position="403"/>
    </location>
</feature>
<reference evidence="7 8" key="1">
    <citation type="journal article" date="2021" name="Elife">
        <title>Chloroplast acquisition without the gene transfer in kleptoplastic sea slugs, Plakobranchus ocellatus.</title>
        <authorList>
            <person name="Maeda T."/>
            <person name="Takahashi S."/>
            <person name="Yoshida T."/>
            <person name="Shimamura S."/>
            <person name="Takaki Y."/>
            <person name="Nagai Y."/>
            <person name="Toyoda A."/>
            <person name="Suzuki Y."/>
            <person name="Arimoto A."/>
            <person name="Ishii H."/>
            <person name="Satoh N."/>
            <person name="Nishiyama T."/>
            <person name="Hasebe M."/>
            <person name="Maruyama T."/>
            <person name="Minagawa J."/>
            <person name="Obokata J."/>
            <person name="Shigenobu S."/>
        </authorList>
    </citation>
    <scope>NUCLEOTIDE SEQUENCE [LARGE SCALE GENOMIC DNA]</scope>
</reference>
<organism evidence="7 8">
    <name type="scientific">Plakobranchus ocellatus</name>
    <dbReference type="NCBI Taxonomy" id="259542"/>
    <lineage>
        <taxon>Eukaryota</taxon>
        <taxon>Metazoa</taxon>
        <taxon>Spiralia</taxon>
        <taxon>Lophotrochozoa</taxon>
        <taxon>Mollusca</taxon>
        <taxon>Gastropoda</taxon>
        <taxon>Heterobranchia</taxon>
        <taxon>Euthyneura</taxon>
        <taxon>Panpulmonata</taxon>
        <taxon>Sacoglossa</taxon>
        <taxon>Placobranchoidea</taxon>
        <taxon>Plakobranchidae</taxon>
        <taxon>Plakobranchus</taxon>
    </lineage>
</organism>
<gene>
    <name evidence="7" type="ORF">PoB_007094600</name>
</gene>
<evidence type="ECO:0000256" key="2">
    <source>
        <dbReference type="ARBA" id="ARBA00022692"/>
    </source>
</evidence>
<feature type="region of interest" description="Disordered" evidence="5">
    <location>
        <begin position="384"/>
        <end position="410"/>
    </location>
</feature>
<keyword evidence="2 6" id="KW-0812">Transmembrane</keyword>
<dbReference type="GO" id="GO:0005886">
    <property type="term" value="C:plasma membrane"/>
    <property type="evidence" value="ECO:0007669"/>
    <property type="project" value="TreeGrafter"/>
</dbReference>
<protein>
    <recommendedName>
        <fullName evidence="9">MARVEL domain-containing protein</fullName>
    </recommendedName>
</protein>
<evidence type="ECO:0000256" key="4">
    <source>
        <dbReference type="ARBA" id="ARBA00023136"/>
    </source>
</evidence>
<keyword evidence="4 6" id="KW-0472">Membrane</keyword>
<comment type="subcellular location">
    <subcellularLocation>
        <location evidence="1">Membrane</location>
        <topology evidence="1">Multi-pass membrane protein</topology>
    </subcellularLocation>
</comment>
<evidence type="ECO:0000256" key="5">
    <source>
        <dbReference type="SAM" id="MobiDB-lite"/>
    </source>
</evidence>
<evidence type="ECO:0000256" key="6">
    <source>
        <dbReference type="SAM" id="Phobius"/>
    </source>
</evidence>
<feature type="transmembrane region" description="Helical" evidence="6">
    <location>
        <begin position="268"/>
        <end position="291"/>
    </location>
</feature>
<dbReference type="AlphaFoldDB" id="A0AAV4DKE5"/>
<comment type="caution">
    <text evidence="7">The sequence shown here is derived from an EMBL/GenBank/DDBJ whole genome shotgun (WGS) entry which is preliminary data.</text>
</comment>
<dbReference type="Pfam" id="PF10242">
    <property type="entry name" value="L_HMGIC_fpl"/>
    <property type="match status" value="1"/>
</dbReference>
<keyword evidence="3 6" id="KW-1133">Transmembrane helix</keyword>
<dbReference type="PANTHER" id="PTHR12489:SF1">
    <property type="entry name" value="LP10272P"/>
    <property type="match status" value="1"/>
</dbReference>
<evidence type="ECO:0000256" key="3">
    <source>
        <dbReference type="ARBA" id="ARBA00022989"/>
    </source>
</evidence>